<reference evidence="2" key="1">
    <citation type="submission" date="2020-08" db="EMBL/GenBank/DDBJ databases">
        <title>Spodoptera exigua strain:BAW_Kor-Di-RS1 Genome sequencing and assembly.</title>
        <authorList>
            <person name="Kim J."/>
            <person name="Nam H.Y."/>
            <person name="Kwon M."/>
            <person name="Choi J.H."/>
            <person name="Cho S.R."/>
            <person name="Kim G.-H."/>
        </authorList>
    </citation>
    <scope>NUCLEOTIDE SEQUENCE</scope>
    <source>
        <strain evidence="2">BAW_Kor-Di-RS1</strain>
        <tissue evidence="2">Whole-body</tissue>
    </source>
</reference>
<dbReference type="EMBL" id="JACKWZ010000002">
    <property type="protein sequence ID" value="KAF9424592.1"/>
    <property type="molecule type" value="Genomic_DNA"/>
</dbReference>
<dbReference type="Proteomes" id="UP000648187">
    <property type="component" value="Unassembled WGS sequence"/>
</dbReference>
<proteinExistence type="predicted"/>
<evidence type="ECO:0000313" key="2">
    <source>
        <dbReference type="EMBL" id="KAF9424592.1"/>
    </source>
</evidence>
<accession>A0A835LGG6</accession>
<dbReference type="AlphaFoldDB" id="A0A835LGG6"/>
<name>A0A835LGG6_SPOEX</name>
<evidence type="ECO:0000313" key="3">
    <source>
        <dbReference type="Proteomes" id="UP000648187"/>
    </source>
</evidence>
<feature type="region of interest" description="Disordered" evidence="1">
    <location>
        <begin position="35"/>
        <end position="66"/>
    </location>
</feature>
<sequence length="349" mass="38247">MNGGHVLAAGRELADLEPDEQVVLGVQVRAAAGRGHGGGAPLGAAHRRRYRDRRRQHAPRGRAAPHHARPAVLLRVLVTLSIILYMVGRHGYWQKEYIGVVCGHTVSLQHGDSECELLAQREVLGQVLLLQLGGQGTVSTTTKIVPSILILESGTSLMRSSRLIALFLSTADSLVRRAGATSSSNEIFADCFTPAANSALSTKSINHLLKNSDVFLSLTAEGYVKDQIENTIVQDSDVKNLIVTLVLTLFSVDNSLHGYSKVALDVSFLIHNGHFMNERNRIQQTEPRESVVERVTASNGLNIMVRRSRRQLGFIVVHLTHQLQTLPDTAIRSRHGHYEIPSSYISTAK</sequence>
<gene>
    <name evidence="2" type="ORF">HW555_000403</name>
</gene>
<evidence type="ECO:0000256" key="1">
    <source>
        <dbReference type="SAM" id="MobiDB-lite"/>
    </source>
</evidence>
<protein>
    <submittedName>
        <fullName evidence="2">Uncharacterized protein</fullName>
    </submittedName>
</protein>
<keyword evidence="3" id="KW-1185">Reference proteome</keyword>
<feature type="compositionally biased region" description="Basic residues" evidence="1">
    <location>
        <begin position="45"/>
        <end position="66"/>
    </location>
</feature>
<comment type="caution">
    <text evidence="2">The sequence shown here is derived from an EMBL/GenBank/DDBJ whole genome shotgun (WGS) entry which is preliminary data.</text>
</comment>
<organism evidence="2 3">
    <name type="scientific">Spodoptera exigua</name>
    <name type="common">Beet armyworm</name>
    <name type="synonym">Noctua fulgens</name>
    <dbReference type="NCBI Taxonomy" id="7107"/>
    <lineage>
        <taxon>Eukaryota</taxon>
        <taxon>Metazoa</taxon>
        <taxon>Ecdysozoa</taxon>
        <taxon>Arthropoda</taxon>
        <taxon>Hexapoda</taxon>
        <taxon>Insecta</taxon>
        <taxon>Pterygota</taxon>
        <taxon>Neoptera</taxon>
        <taxon>Endopterygota</taxon>
        <taxon>Lepidoptera</taxon>
        <taxon>Glossata</taxon>
        <taxon>Ditrysia</taxon>
        <taxon>Noctuoidea</taxon>
        <taxon>Noctuidae</taxon>
        <taxon>Amphipyrinae</taxon>
        <taxon>Spodoptera</taxon>
    </lineage>
</organism>